<evidence type="ECO:0000256" key="6">
    <source>
        <dbReference type="ARBA" id="ARBA00022729"/>
    </source>
</evidence>
<dbReference type="PANTHER" id="PTHR12113:SF11">
    <property type="entry name" value="DICKKOPF-RELATED PROTEIN 1"/>
    <property type="match status" value="1"/>
</dbReference>
<organism evidence="12 13">
    <name type="scientific">Sus scrofa</name>
    <name type="common">Pig</name>
    <dbReference type="NCBI Taxonomy" id="9823"/>
    <lineage>
        <taxon>Eukaryota</taxon>
        <taxon>Metazoa</taxon>
        <taxon>Chordata</taxon>
        <taxon>Craniata</taxon>
        <taxon>Vertebrata</taxon>
        <taxon>Euteleostomi</taxon>
        <taxon>Mammalia</taxon>
        <taxon>Eutheria</taxon>
        <taxon>Laurasiatheria</taxon>
        <taxon>Artiodactyla</taxon>
        <taxon>Suina</taxon>
        <taxon>Suidae</taxon>
        <taxon>Sus</taxon>
    </lineage>
</organism>
<proteinExistence type="inferred from homology"/>
<evidence type="ECO:0000259" key="9">
    <source>
        <dbReference type="Pfam" id="PF04706"/>
    </source>
</evidence>
<protein>
    <submittedName>
        <fullName evidence="12">Uncharacterized protein</fullName>
    </submittedName>
</protein>
<dbReference type="Ensembl" id="ENSSSCT00045067897.1">
    <property type="protein sequence ID" value="ENSSSCP00045048260.1"/>
    <property type="gene ID" value="ENSSSCG00045039060.1"/>
</dbReference>
<feature type="region of interest" description="Disordered" evidence="8">
    <location>
        <begin position="28"/>
        <end position="59"/>
    </location>
</feature>
<feature type="domain" description="Dickkopf N-terminal cysteine-rich" evidence="9">
    <location>
        <begin position="202"/>
        <end position="256"/>
    </location>
</feature>
<evidence type="ECO:0000256" key="2">
    <source>
        <dbReference type="ARBA" id="ARBA00010842"/>
    </source>
</evidence>
<dbReference type="Proteomes" id="UP000314985">
    <property type="component" value="Chromosome 14"/>
</dbReference>
<dbReference type="Pfam" id="PF21481">
    <property type="entry name" value="DIKK1-2-4_C-subdom1"/>
    <property type="match status" value="1"/>
</dbReference>
<dbReference type="InterPro" id="IPR039863">
    <property type="entry name" value="DKK1-4"/>
</dbReference>
<name>A0A4X1V937_PIG</name>
<evidence type="ECO:0000313" key="12">
    <source>
        <dbReference type="Ensembl" id="ENSSSCP00070037330.1"/>
    </source>
</evidence>
<evidence type="ECO:0000256" key="5">
    <source>
        <dbReference type="ARBA" id="ARBA00022687"/>
    </source>
</evidence>
<dbReference type="InterPro" id="IPR006796">
    <property type="entry name" value="Dickkopf_N"/>
</dbReference>
<feature type="domain" description="Dickkopf-related protein 1/2/4 C-terminal subdomain 1" evidence="11">
    <location>
        <begin position="303"/>
        <end position="332"/>
    </location>
</feature>
<keyword evidence="6" id="KW-0732">Signal</keyword>
<sequence>MYTNTLPPSPSQRFEIPTLLCCLPRRGRNAQSPQYKGSRGGGGGAEPRSQDSAAGRGSWNPDYSCASTASWGPGLQADIPLFSFSALSPLEMRALAAAGAARVLVTLAAAALCGHPLLGASATLNSVLVNSNAIKNLPPPLGGAAGHPAVSAAPGILFEGGNKYQTIDNYQVRRVSRVWRRCEPEGGLIWERECRTCYPYPCADDEECSSDEYCASPTRGGSAGAQICLACRKRRKRCMRHAMCCPGNYCKNGICMPSDHNHFHRGEIEETIIESFGNDHSTLDGYSRRTTLSSKMYHTKGQEGSVCLRSSDCATGLCCARHFWSKICKPVLKEGQVCTKHRRKGSHGLEIFQRCYCGEGLSCRIQKDHHQASNSSRLHTCQRH</sequence>
<dbReference type="PANTHER" id="PTHR12113">
    <property type="entry name" value="DICKKOPF3-LIKE 3"/>
    <property type="match status" value="1"/>
</dbReference>
<keyword evidence="7" id="KW-1015">Disulfide bond</keyword>
<dbReference type="GO" id="GO:0030178">
    <property type="term" value="P:negative regulation of Wnt signaling pathway"/>
    <property type="evidence" value="ECO:0007669"/>
    <property type="project" value="InterPro"/>
</dbReference>
<evidence type="ECO:0000256" key="8">
    <source>
        <dbReference type="SAM" id="MobiDB-lite"/>
    </source>
</evidence>
<dbReference type="Ensembl" id="ENSSSCT00050032200.1">
    <property type="protein sequence ID" value="ENSSSCP00050013432.1"/>
    <property type="gene ID" value="ENSSSCG00050023885.1"/>
</dbReference>
<evidence type="ECO:0000256" key="4">
    <source>
        <dbReference type="ARBA" id="ARBA00022525"/>
    </source>
</evidence>
<comment type="similarity">
    <text evidence="2">Belongs to the dickkopf family.</text>
</comment>
<evidence type="ECO:0000259" key="11">
    <source>
        <dbReference type="Pfam" id="PF21481"/>
    </source>
</evidence>
<dbReference type="FunFam" id="2.10.80.10:FF:000001">
    <property type="entry name" value="Dickkopf WNT-signaling pathway inhibitor 2"/>
    <property type="match status" value="1"/>
</dbReference>
<dbReference type="Ensembl" id="ENSSSCT00030010416.1">
    <property type="protein sequence ID" value="ENSSSCP00030004490.1"/>
    <property type="gene ID" value="ENSSSCG00030007745.1"/>
</dbReference>
<keyword evidence="5" id="KW-0879">Wnt signaling pathway</keyword>
<dbReference type="InterPro" id="IPR048500">
    <property type="entry name" value="DIKK1/2/4_C-subdom1"/>
</dbReference>
<dbReference type="AlphaFoldDB" id="A0A4X1V937"/>
<dbReference type="Gene3D" id="2.10.80.10">
    <property type="entry name" value="Lipase, subunit A"/>
    <property type="match status" value="1"/>
</dbReference>
<dbReference type="Proteomes" id="UP000694570">
    <property type="component" value="Unplaced"/>
</dbReference>
<keyword evidence="3" id="KW-0217">Developmental protein</keyword>
<feature type="domain" description="Dickkopf-related protein 1/2/4 C-terminal subdomain 2" evidence="10">
    <location>
        <begin position="335"/>
        <end position="384"/>
    </location>
</feature>
<dbReference type="InterPro" id="IPR047304">
    <property type="entry name" value="Dkk1_Cys2"/>
</dbReference>
<dbReference type="GO" id="GO:0005576">
    <property type="term" value="C:extracellular region"/>
    <property type="evidence" value="ECO:0007669"/>
    <property type="project" value="UniProtKB-SubCell"/>
</dbReference>
<keyword evidence="4" id="KW-0964">Secreted</keyword>
<evidence type="ECO:0000259" key="10">
    <source>
        <dbReference type="Pfam" id="PF21479"/>
    </source>
</evidence>
<reference evidence="12" key="2">
    <citation type="submission" date="2025-05" db="UniProtKB">
        <authorList>
            <consortium name="Ensembl"/>
        </authorList>
    </citation>
    <scope>IDENTIFICATION</scope>
</reference>
<dbReference type="Proteomes" id="UP000694726">
    <property type="component" value="Unplaced"/>
</dbReference>
<dbReference type="Pfam" id="PF21479">
    <property type="entry name" value="DIKK1-2-4_C-subdom2"/>
    <property type="match status" value="1"/>
</dbReference>
<evidence type="ECO:0000256" key="3">
    <source>
        <dbReference type="ARBA" id="ARBA00022473"/>
    </source>
</evidence>
<dbReference type="Proteomes" id="UP000694571">
    <property type="component" value="Unplaced"/>
</dbReference>
<dbReference type="InterPro" id="IPR048499">
    <property type="entry name" value="DIKK1/2/4_C-subdom2"/>
</dbReference>
<dbReference type="CDD" id="cd23272">
    <property type="entry name" value="Dkk1_Cys2"/>
    <property type="match status" value="1"/>
</dbReference>
<dbReference type="InterPro" id="IPR047305">
    <property type="entry name" value="Dkk1_N"/>
</dbReference>
<evidence type="ECO:0000256" key="1">
    <source>
        <dbReference type="ARBA" id="ARBA00004613"/>
    </source>
</evidence>
<evidence type="ECO:0000313" key="13">
    <source>
        <dbReference type="Proteomes" id="UP000314985"/>
    </source>
</evidence>
<dbReference type="CDD" id="cd23026">
    <property type="entry name" value="Dkk1_N_Cys1"/>
    <property type="match status" value="1"/>
</dbReference>
<accession>A0A4X1V937</accession>
<comment type="subcellular location">
    <subcellularLocation>
        <location evidence="1">Secreted</location>
    </subcellularLocation>
</comment>
<dbReference type="Pfam" id="PF04706">
    <property type="entry name" value="Dickkopf_N"/>
    <property type="match status" value="1"/>
</dbReference>
<dbReference type="Ensembl" id="ENSSSCT00015002401.1">
    <property type="protein sequence ID" value="ENSSSCP00015000769.1"/>
    <property type="gene ID" value="ENSSSCG00015001961.1"/>
</dbReference>
<evidence type="ECO:0000256" key="7">
    <source>
        <dbReference type="ARBA" id="ARBA00023157"/>
    </source>
</evidence>
<dbReference type="Ensembl" id="ENSSSCT00070044302.1">
    <property type="protein sequence ID" value="ENSSSCP00070037330.1"/>
    <property type="gene ID" value="ENSSSCG00070022292.1"/>
</dbReference>
<dbReference type="Proteomes" id="UP000694728">
    <property type="component" value="Unplaced"/>
</dbReference>
<reference evidence="12 13" key="1">
    <citation type="submission" date="2017-08" db="EMBL/GenBank/DDBJ databases">
        <title>USMARCv1.0.</title>
        <authorList>
            <person name="Hannum G.I."/>
            <person name="Koren S."/>
            <person name="Schroeder S.G."/>
            <person name="Chin S.C."/>
            <person name="Nonneman D.J."/>
            <person name="Becker S.A."/>
            <person name="Rosen B.D."/>
            <person name="Bickhart D.M."/>
            <person name="Putnam N.H."/>
            <person name="Green R.E."/>
            <person name="Tuggle C.K."/>
            <person name="Liu H."/>
            <person name="Rohrer G.A."/>
            <person name="Warr A."/>
            <person name="Hall R."/>
            <person name="Kim K."/>
            <person name="Hume D.A."/>
            <person name="Talbot R."/>
            <person name="Chow W."/>
            <person name="Howe K."/>
            <person name="Schwartz A.S."/>
            <person name="Watson M."/>
            <person name="Archibald A.L."/>
            <person name="Phillippy A.M."/>
            <person name="Smith T.P.L."/>
        </authorList>
    </citation>
    <scope>NUCLEOTIDE SEQUENCE [LARGE SCALE GENOMIC DNA]</scope>
</reference>
<dbReference type="GO" id="GO:0016055">
    <property type="term" value="P:Wnt signaling pathway"/>
    <property type="evidence" value="ECO:0007669"/>
    <property type="project" value="UniProtKB-KW"/>
</dbReference>